<dbReference type="GO" id="GO:0000139">
    <property type="term" value="C:Golgi membrane"/>
    <property type="evidence" value="ECO:0007669"/>
    <property type="project" value="UniProtKB-SubCell"/>
</dbReference>
<comment type="catalytic activity">
    <reaction evidence="16">
        <text>a 1,2-diacyl-sn-glycero-3-phosphoethanolamine(in) = a 1,2-diacyl-sn-glycero-3-phosphoethanolamine(out)</text>
        <dbReference type="Rhea" id="RHEA:38895"/>
        <dbReference type="ChEBI" id="CHEBI:64612"/>
    </reaction>
</comment>
<dbReference type="VEuPathDB" id="FungiDB:M_BR32_EuGene_00045061"/>
<keyword evidence="14" id="KW-0968">Cytoplasmic vesicle</keyword>
<evidence type="ECO:0000256" key="11">
    <source>
        <dbReference type="ARBA" id="ARBA00023034"/>
    </source>
</evidence>
<dbReference type="GO" id="GO:0030659">
    <property type="term" value="C:cytoplasmic vesicle membrane"/>
    <property type="evidence" value="ECO:0007669"/>
    <property type="project" value="UniProtKB-SubCell"/>
</dbReference>
<protein>
    <recommendedName>
        <fullName evidence="6 19">Autophagy-related protein 9</fullName>
    </recommendedName>
</protein>
<keyword evidence="9 19" id="KW-1133">Transmembrane helix</keyword>
<dbReference type="GO" id="GO:0006869">
    <property type="term" value="P:lipid transport"/>
    <property type="evidence" value="ECO:0007669"/>
    <property type="project" value="UniProtKB-KW"/>
</dbReference>
<comment type="catalytic activity">
    <reaction evidence="15">
        <text>a 1,2-diacyl-sn-glycero-3-phospho-L-serine(in) = a 1,2-diacyl-sn-glycero-3-phospho-L-serine(out)</text>
        <dbReference type="Rhea" id="RHEA:38663"/>
        <dbReference type="ChEBI" id="CHEBI:57262"/>
    </reaction>
</comment>
<organism evidence="21 22">
    <name type="scientific">Pyricularia oryzae</name>
    <name type="common">Rice blast fungus</name>
    <name type="synonym">Magnaporthe oryzae</name>
    <dbReference type="NCBI Taxonomy" id="318829"/>
    <lineage>
        <taxon>Eukaryota</taxon>
        <taxon>Fungi</taxon>
        <taxon>Dikarya</taxon>
        <taxon>Ascomycota</taxon>
        <taxon>Pezizomycotina</taxon>
        <taxon>Sordariomycetes</taxon>
        <taxon>Sordariomycetidae</taxon>
        <taxon>Magnaporthales</taxon>
        <taxon>Pyriculariaceae</taxon>
        <taxon>Pyricularia</taxon>
    </lineage>
</organism>
<feature type="transmembrane region" description="Helical" evidence="19">
    <location>
        <begin position="443"/>
        <end position="467"/>
    </location>
</feature>
<dbReference type="PANTHER" id="PTHR13038">
    <property type="entry name" value="APG9 AUTOPHAGY 9"/>
    <property type="match status" value="1"/>
</dbReference>
<dbReference type="Pfam" id="PF04109">
    <property type="entry name" value="ATG9"/>
    <property type="match status" value="1"/>
</dbReference>
<evidence type="ECO:0000256" key="4">
    <source>
        <dbReference type="ARBA" id="ARBA00004653"/>
    </source>
</evidence>
<name>A0A4P7N929_PYROR</name>
<evidence type="ECO:0000256" key="2">
    <source>
        <dbReference type="ARBA" id="ARBA00004477"/>
    </source>
</evidence>
<dbReference type="GO" id="GO:0005776">
    <property type="term" value="C:autophagosome"/>
    <property type="evidence" value="ECO:0007669"/>
    <property type="project" value="TreeGrafter"/>
</dbReference>
<keyword evidence="10 19" id="KW-0072">Autophagy</keyword>
<evidence type="ECO:0000256" key="20">
    <source>
        <dbReference type="SAM" id="MobiDB-lite"/>
    </source>
</evidence>
<evidence type="ECO:0000313" key="22">
    <source>
        <dbReference type="Proteomes" id="UP000294847"/>
    </source>
</evidence>
<feature type="region of interest" description="Disordered" evidence="20">
    <location>
        <begin position="854"/>
        <end position="895"/>
    </location>
</feature>
<evidence type="ECO:0000256" key="8">
    <source>
        <dbReference type="ARBA" id="ARBA00022692"/>
    </source>
</evidence>
<evidence type="ECO:0000256" key="1">
    <source>
        <dbReference type="ARBA" id="ARBA00004439"/>
    </source>
</evidence>
<comment type="catalytic activity">
    <reaction evidence="17">
        <text>a 1,2-diacyl-sn-glycero-3-phospho-(1D-myo-inositol-3-phosphate)(in) = a 1,2-diacyl-sn-glycero-3-phospho-(1D-myo-inositol-3-phosphate)(out)</text>
        <dbReference type="Rhea" id="RHEA:67920"/>
        <dbReference type="ChEBI" id="CHEBI:58088"/>
    </reaction>
</comment>
<evidence type="ECO:0000256" key="17">
    <source>
        <dbReference type="ARBA" id="ARBA00024621"/>
    </source>
</evidence>
<evidence type="ECO:0000256" key="19">
    <source>
        <dbReference type="RuleBase" id="RU364027"/>
    </source>
</evidence>
<comment type="similarity">
    <text evidence="5 19">Belongs to the ATG9 family.</text>
</comment>
<feature type="transmembrane region" description="Helical" evidence="19">
    <location>
        <begin position="272"/>
        <end position="294"/>
    </location>
</feature>
<evidence type="ECO:0000256" key="12">
    <source>
        <dbReference type="ARBA" id="ARBA00023055"/>
    </source>
</evidence>
<keyword evidence="12 19" id="KW-0445">Lipid transport</keyword>
<gene>
    <name evidence="21" type="ORF">PoMZ_03973</name>
</gene>
<evidence type="ECO:0000256" key="14">
    <source>
        <dbReference type="ARBA" id="ARBA00023329"/>
    </source>
</evidence>
<feature type="transmembrane region" description="Helical" evidence="19">
    <location>
        <begin position="529"/>
        <end position="550"/>
    </location>
</feature>
<feature type="region of interest" description="Disordered" evidence="20">
    <location>
        <begin position="16"/>
        <end position="37"/>
    </location>
</feature>
<evidence type="ECO:0000256" key="9">
    <source>
        <dbReference type="ARBA" id="ARBA00022989"/>
    </source>
</evidence>
<evidence type="ECO:0000256" key="7">
    <source>
        <dbReference type="ARBA" id="ARBA00022448"/>
    </source>
</evidence>
<feature type="region of interest" description="Disordered" evidence="20">
    <location>
        <begin position="119"/>
        <end position="177"/>
    </location>
</feature>
<dbReference type="PANTHER" id="PTHR13038:SF10">
    <property type="entry name" value="AUTOPHAGY-RELATED PROTEIN 9"/>
    <property type="match status" value="1"/>
</dbReference>
<dbReference type="GO" id="GO:0034727">
    <property type="term" value="P:piecemeal microautophagy of the nucleus"/>
    <property type="evidence" value="ECO:0007669"/>
    <property type="project" value="TreeGrafter"/>
</dbReference>
<keyword evidence="11" id="KW-0333">Golgi apparatus</keyword>
<evidence type="ECO:0000256" key="16">
    <source>
        <dbReference type="ARBA" id="ARBA00024615"/>
    </source>
</evidence>
<keyword evidence="13 19" id="KW-0472">Membrane</keyword>
<feature type="compositionally biased region" description="Polar residues" evidence="20">
    <location>
        <begin position="875"/>
        <end position="895"/>
    </location>
</feature>
<comment type="caution">
    <text evidence="19">Lacks conserved residue(s) required for the propagation of feature annotation.</text>
</comment>
<keyword evidence="8 19" id="KW-0812">Transmembrane</keyword>
<dbReference type="GO" id="GO:0034497">
    <property type="term" value="P:protein localization to phagophore assembly site"/>
    <property type="evidence" value="ECO:0007669"/>
    <property type="project" value="TreeGrafter"/>
</dbReference>
<evidence type="ECO:0000256" key="10">
    <source>
        <dbReference type="ARBA" id="ARBA00023006"/>
    </source>
</evidence>
<dbReference type="GO" id="GO:0005789">
    <property type="term" value="C:endoplasmic reticulum membrane"/>
    <property type="evidence" value="ECO:0007669"/>
    <property type="project" value="UniProtKB-SubCell"/>
</dbReference>
<reference evidence="21 22" key="1">
    <citation type="journal article" date="2019" name="Mol. Biol. Evol.">
        <title>Blast fungal genomes show frequent chromosomal changes, gene gains and losses, and effector gene turnover.</title>
        <authorList>
            <person name="Gomez Luciano L.B."/>
            <person name="Jason Tsai I."/>
            <person name="Chuma I."/>
            <person name="Tosa Y."/>
            <person name="Chen Y.H."/>
            <person name="Li J.Y."/>
            <person name="Li M.Y."/>
            <person name="Jade Lu M.Y."/>
            <person name="Nakayashiki H."/>
            <person name="Li W.H."/>
        </authorList>
    </citation>
    <scope>NUCLEOTIDE SEQUENCE [LARGE SCALE GENOMIC DNA]</scope>
    <source>
        <strain evidence="21">MZ5-1-6</strain>
    </source>
</reference>
<evidence type="ECO:0000256" key="3">
    <source>
        <dbReference type="ARBA" id="ARBA00004511"/>
    </source>
</evidence>
<dbReference type="EMBL" id="CP034206">
    <property type="protein sequence ID" value="QBZ59013.1"/>
    <property type="molecule type" value="Genomic_DNA"/>
</dbReference>
<keyword evidence="7 19" id="KW-0813">Transport</keyword>
<evidence type="ECO:0000313" key="21">
    <source>
        <dbReference type="EMBL" id="QBZ59013.1"/>
    </source>
</evidence>
<dbReference type="InterPro" id="IPR007241">
    <property type="entry name" value="Autophagy-rel_prot_9"/>
</dbReference>
<comment type="function">
    <text evidence="19">Phospholipid scramblase involved in autophagy. Cycles between the preautophagosomal structure/phagophore assembly site (PAS) and the cytoplasmic vesicle pool and supplies membrane for the growing autophagosome. Lipid scramblase activity plays a key role in preautophagosomal structure/phagophore assembly by distributing the phospholipids that arrive through ATG2 from the cytoplasmic to the luminal leaflet of the bilayer, thereby driving autophagosomal membrane expansion.</text>
</comment>
<evidence type="ECO:0000256" key="15">
    <source>
        <dbReference type="ARBA" id="ARBA00024479"/>
    </source>
</evidence>
<dbReference type="GO" id="GO:0061709">
    <property type="term" value="P:reticulophagy"/>
    <property type="evidence" value="ECO:0007669"/>
    <property type="project" value="TreeGrafter"/>
</dbReference>
<dbReference type="Proteomes" id="UP000294847">
    <property type="component" value="Chromosome 3"/>
</dbReference>
<comment type="subcellular location">
    <subcellularLocation>
        <location evidence="1">Cytoplasmic vesicle membrane</location>
        <topology evidence="1">Multi-pass membrane protein</topology>
    </subcellularLocation>
    <subcellularLocation>
        <location evidence="2">Endoplasmic reticulum membrane</location>
        <topology evidence="2">Multi-pass membrane protein</topology>
    </subcellularLocation>
    <subcellularLocation>
        <location evidence="4">Golgi apparatus membrane</location>
        <topology evidence="4">Multi-pass membrane protein</topology>
    </subcellularLocation>
    <subcellularLocation>
        <location evidence="3 19">Preautophagosomal structure membrane</location>
        <topology evidence="3 19">Multi-pass membrane protein</topology>
    </subcellularLocation>
</comment>
<evidence type="ECO:0000256" key="13">
    <source>
        <dbReference type="ARBA" id="ARBA00023136"/>
    </source>
</evidence>
<evidence type="ECO:0000256" key="18">
    <source>
        <dbReference type="ARBA" id="ARBA00024631"/>
    </source>
</evidence>
<dbReference type="GO" id="GO:0034045">
    <property type="term" value="C:phagophore assembly site membrane"/>
    <property type="evidence" value="ECO:0007669"/>
    <property type="project" value="UniProtKB-SubCell"/>
</dbReference>
<evidence type="ECO:0000256" key="5">
    <source>
        <dbReference type="ARBA" id="ARBA00006185"/>
    </source>
</evidence>
<proteinExistence type="inferred from homology"/>
<dbReference type="AlphaFoldDB" id="A0A4P7N929"/>
<dbReference type="GO" id="GO:0000422">
    <property type="term" value="P:autophagy of mitochondrion"/>
    <property type="evidence" value="ECO:0007669"/>
    <property type="project" value="TreeGrafter"/>
</dbReference>
<comment type="catalytic activity">
    <reaction evidence="18">
        <text>a 1,2-diacyl-sn-glycero-3-phosphocholine(in) = a 1,2-diacyl-sn-glycero-3-phosphocholine(out)</text>
        <dbReference type="Rhea" id="RHEA:38571"/>
        <dbReference type="ChEBI" id="CHEBI:57643"/>
    </reaction>
</comment>
<accession>A0A4P7N929</accession>
<sequence>MASNIFSRLVPQDRGRSFYEDLRQTDPDADLESRAGIDIDEENLNRSYHDYDLDEAERLAGDESHISHSRGDVAGANTVHRRGQKANTARWLGAGVEDDVDNDVPESLLVETPRAPQHLLLSPSRAGPSHPRPTAVPGPSTRQNQAQWEATRHQQRLHNDDTMPHGPFSGRAGQGRPEPPPVGLMAGDPYEQAMWRWVNVSNLDNFIKDVYAYYRAAGFWCIIVQRILELVNAAFVAVFLTFLSQCVDYHKLPHSKKMEDIIIPKCTQNMSLVWNVGLWLFVIYFICRCFGLIIQLRQLKHLRDFYTHLLKIPEADMQSVSWQDVVGRIMALRDSHPRTAGNLTRVQRAWIGSQSKERLDAHDIANRIMRRENFMIAMLNKDVLDLTIPLPFFRNKQHMSECVVLAISFSILDFVFDNQGQVNPEFLKASRRRQLSQKLKSRFFFAGLMIFVMSPFIALYLILVYFLTYFHEFRNDPGALGARTYNSLAKWKFREFNELDHLFNDRMNMSHPFAKRYIDMFPKRKTEQVARTVSFITGSIVAVLGLATIFDSEAFLTFEITPDRSVLFYVSILATLWAVARGNISDDNEVYDPEFAMKSIIEFTHYEPDHWRGRLHSTEVKNEFSELYKPRPQIFLEEILSILLTPLVLLVSLPNSTDQIVDFFREFTIHVDGLGYVCLFSVFNFQQGHANQKQAAAADAPDNREEYYSTKHGKMAASFYGFLDHYVINPKTGLPGNQLPGSRQQFQHPPSFPGLQSPTLAADMRHSRMMRERGRSSGVQIQGSQGRTPQFRTPMPQPSPMASILLDPHHQPAPGAFGSRSMHRSRQMAVPHRGGYMSDRDIIEEAVTEDGQDDARFGKLGDEDIDESGGALDESTWQTSPTKTLSRENSGANPQETEVGVLGLIHQFQQAHMHLRR</sequence>
<evidence type="ECO:0000256" key="6">
    <source>
        <dbReference type="ARBA" id="ARBA00018074"/>
    </source>
</evidence>